<dbReference type="Proteomes" id="UP000183987">
    <property type="component" value="Unassembled WGS sequence"/>
</dbReference>
<accession>A0A1M4WBE9</accession>
<evidence type="ECO:0000313" key="1">
    <source>
        <dbReference type="EMBL" id="SHE78292.1"/>
    </source>
</evidence>
<dbReference type="RefSeq" id="WP_072856211.1">
    <property type="nucleotide sequence ID" value="NZ_FQUE01000002.1"/>
</dbReference>
<proteinExistence type="predicted"/>
<dbReference type="OrthoDB" id="7874425at2"/>
<dbReference type="AlphaFoldDB" id="A0A1M4WBE9"/>
<organism evidence="1 2">
    <name type="scientific">Loktanella atrilutea</name>
    <dbReference type="NCBI Taxonomy" id="366533"/>
    <lineage>
        <taxon>Bacteria</taxon>
        <taxon>Pseudomonadati</taxon>
        <taxon>Pseudomonadota</taxon>
        <taxon>Alphaproteobacteria</taxon>
        <taxon>Rhodobacterales</taxon>
        <taxon>Roseobacteraceae</taxon>
        <taxon>Loktanella</taxon>
    </lineage>
</organism>
<protein>
    <submittedName>
        <fullName evidence="1">Uncharacterized protein</fullName>
    </submittedName>
</protein>
<evidence type="ECO:0000313" key="2">
    <source>
        <dbReference type="Proteomes" id="UP000183987"/>
    </source>
</evidence>
<keyword evidence="2" id="KW-1185">Reference proteome</keyword>
<reference evidence="2" key="1">
    <citation type="submission" date="2016-11" db="EMBL/GenBank/DDBJ databases">
        <authorList>
            <person name="Varghese N."/>
            <person name="Submissions S."/>
        </authorList>
    </citation>
    <scope>NUCLEOTIDE SEQUENCE [LARGE SCALE GENOMIC DNA]</scope>
    <source>
        <strain evidence="2">DSM 29326</strain>
    </source>
</reference>
<dbReference type="EMBL" id="FQUE01000002">
    <property type="protein sequence ID" value="SHE78292.1"/>
    <property type="molecule type" value="Genomic_DNA"/>
</dbReference>
<sequence length="126" mass="13780">MPTARPSFSHDAANRLWTLVSALGDHFGTGPAALSALILNDSRFFAEARRAAVGLTSFPFSSRRMDQALGHIAHIWPSDLAWPDHVARVDPLPFPEEKEPEVRHRLTKMLADKAAKEAGNGPDDQG</sequence>
<name>A0A1M4WBE9_LOKAT</name>
<dbReference type="STRING" id="366533.SAMN05444339_10249"/>
<gene>
    <name evidence="1" type="ORF">SAMN05444339_10249</name>
</gene>